<gene>
    <name evidence="4" type="ORF">SLS60_004590</name>
</gene>
<dbReference type="PANTHER" id="PTHR37534:SF39">
    <property type="entry name" value="TRANSCRIPTION FACTOR DOMAIN-CONTAINING PROTEIN"/>
    <property type="match status" value="1"/>
</dbReference>
<proteinExistence type="predicted"/>
<dbReference type="Proteomes" id="UP001521785">
    <property type="component" value="Unassembled WGS sequence"/>
</dbReference>
<dbReference type="InterPro" id="IPR021858">
    <property type="entry name" value="Fun_TF"/>
</dbReference>
<evidence type="ECO:0000256" key="1">
    <source>
        <dbReference type="ARBA" id="ARBA00004123"/>
    </source>
</evidence>
<reference evidence="4 5" key="1">
    <citation type="submission" date="2024-02" db="EMBL/GenBank/DDBJ databases">
        <title>De novo assembly and annotation of 12 fungi associated with fruit tree decline syndrome in Ontario, Canada.</title>
        <authorList>
            <person name="Sulman M."/>
            <person name="Ellouze W."/>
            <person name="Ilyukhin E."/>
        </authorList>
    </citation>
    <scope>NUCLEOTIDE SEQUENCE [LARGE SCALE GENOMIC DNA]</scope>
    <source>
        <strain evidence="4 5">M42-189</strain>
    </source>
</reference>
<keyword evidence="5" id="KW-1185">Reference proteome</keyword>
<name>A0ABR3RKY4_9PLEO</name>
<organism evidence="4 5">
    <name type="scientific">Paraconiothyrium brasiliense</name>
    <dbReference type="NCBI Taxonomy" id="300254"/>
    <lineage>
        <taxon>Eukaryota</taxon>
        <taxon>Fungi</taxon>
        <taxon>Dikarya</taxon>
        <taxon>Ascomycota</taxon>
        <taxon>Pezizomycotina</taxon>
        <taxon>Dothideomycetes</taxon>
        <taxon>Pleosporomycetidae</taxon>
        <taxon>Pleosporales</taxon>
        <taxon>Massarineae</taxon>
        <taxon>Didymosphaeriaceae</taxon>
        <taxon>Paraconiothyrium</taxon>
    </lineage>
</organism>
<feature type="region of interest" description="Disordered" evidence="3">
    <location>
        <begin position="58"/>
        <end position="77"/>
    </location>
</feature>
<sequence length="277" mass="32166">MPHASEWTWYVNGIKEVLYSDRPHAKCTLDEEKNALLNWVYYHDVMKKFSIRHWRTTPREKHEPSITQPQLHGGSKRKQISQDDFLVCQRVTPEAPWISVILRLMTELCNTVPTKPCLRTMNAEEQNEFATRIRILDWRIRNVPMPAAAEKISSSVRLYQLAMLIYLNRVTENILNQASKMQTYIDDAFTLAAELETCKPHFPMYIIGWEACTDEQRATVLGLLERTKKDPSSRSMFHVEVLVQAGWTQDDLAEGELNYWDKVTTLISVCSTMPSFV</sequence>
<dbReference type="Pfam" id="PF11951">
    <property type="entry name" value="Fungal_trans_2"/>
    <property type="match status" value="1"/>
</dbReference>
<protein>
    <submittedName>
        <fullName evidence="4">Uncharacterized protein</fullName>
    </submittedName>
</protein>
<evidence type="ECO:0000256" key="2">
    <source>
        <dbReference type="ARBA" id="ARBA00023242"/>
    </source>
</evidence>
<dbReference type="EMBL" id="JAKJXO020000005">
    <property type="protein sequence ID" value="KAL1605047.1"/>
    <property type="molecule type" value="Genomic_DNA"/>
</dbReference>
<evidence type="ECO:0000313" key="5">
    <source>
        <dbReference type="Proteomes" id="UP001521785"/>
    </source>
</evidence>
<keyword evidence="2" id="KW-0539">Nucleus</keyword>
<dbReference type="PANTHER" id="PTHR37534">
    <property type="entry name" value="TRANSCRIPTIONAL ACTIVATOR PROTEIN UGA3"/>
    <property type="match status" value="1"/>
</dbReference>
<evidence type="ECO:0000313" key="4">
    <source>
        <dbReference type="EMBL" id="KAL1605047.1"/>
    </source>
</evidence>
<comment type="caution">
    <text evidence="4">The sequence shown here is derived from an EMBL/GenBank/DDBJ whole genome shotgun (WGS) entry which is preliminary data.</text>
</comment>
<accession>A0ABR3RKY4</accession>
<comment type="subcellular location">
    <subcellularLocation>
        <location evidence="1">Nucleus</location>
    </subcellularLocation>
</comment>
<evidence type="ECO:0000256" key="3">
    <source>
        <dbReference type="SAM" id="MobiDB-lite"/>
    </source>
</evidence>